<dbReference type="PRINTS" id="PR00413">
    <property type="entry name" value="HADHALOGNASE"/>
</dbReference>
<dbReference type="SFLD" id="SFLDS00003">
    <property type="entry name" value="Haloacid_Dehalogenase"/>
    <property type="match status" value="1"/>
</dbReference>
<dbReference type="AlphaFoldDB" id="A0A1T4VMZ0"/>
<dbReference type="PANTHER" id="PTHR43611:SF3">
    <property type="entry name" value="FLAVIN MONONUCLEOTIDE HYDROLASE 1, CHLOROPLATIC"/>
    <property type="match status" value="1"/>
</dbReference>
<organism evidence="1 2">
    <name type="scientific">Succinivibrio dextrinosolvens DSM 3072</name>
    <dbReference type="NCBI Taxonomy" id="1123324"/>
    <lineage>
        <taxon>Bacteria</taxon>
        <taxon>Pseudomonadati</taxon>
        <taxon>Pseudomonadota</taxon>
        <taxon>Gammaproteobacteria</taxon>
        <taxon>Aeromonadales</taxon>
        <taxon>Succinivibrionaceae</taxon>
        <taxon>Succinivibrio</taxon>
    </lineage>
</organism>
<dbReference type="CDD" id="cd02603">
    <property type="entry name" value="HAD_sEH-N_like"/>
    <property type="match status" value="1"/>
</dbReference>
<gene>
    <name evidence="1" type="ORF">SAMN02745213_01799</name>
</gene>
<dbReference type="NCBIfam" id="TIGR01509">
    <property type="entry name" value="HAD-SF-IA-v3"/>
    <property type="match status" value="1"/>
</dbReference>
<dbReference type="InterPro" id="IPR036412">
    <property type="entry name" value="HAD-like_sf"/>
</dbReference>
<evidence type="ECO:0000313" key="2">
    <source>
        <dbReference type="Proteomes" id="UP000242432"/>
    </source>
</evidence>
<dbReference type="Proteomes" id="UP000242432">
    <property type="component" value="Unassembled WGS sequence"/>
</dbReference>
<dbReference type="InterPro" id="IPR006439">
    <property type="entry name" value="HAD-SF_hydro_IA"/>
</dbReference>
<dbReference type="Gene3D" id="1.10.150.240">
    <property type="entry name" value="Putative phosphatase, domain 2"/>
    <property type="match status" value="1"/>
</dbReference>
<dbReference type="InterPro" id="IPR023214">
    <property type="entry name" value="HAD_sf"/>
</dbReference>
<evidence type="ECO:0000313" key="1">
    <source>
        <dbReference type="EMBL" id="SKA66333.1"/>
    </source>
</evidence>
<sequence>MTIKNVVFDFGGVLLDWNPRHFYRDVFKDDEKMEYFIKNIVTSTWNAQMDRGRTFEECMKELSDLNPEFKNEINMYRSGWEKMLKGEIPEGLKVFNAVLNSGKFKMYGLTNWSSETFPYAYNKYTFLQKLEGIVVSGEEKMIKPEKGIYLTLLERYNLVPEETFFMDDNINNVEVALSRGMHAVQFTGTDENLEQIAKILDIKI</sequence>
<reference evidence="2" key="1">
    <citation type="submission" date="2017-02" db="EMBL/GenBank/DDBJ databases">
        <authorList>
            <person name="Varghese N."/>
            <person name="Submissions S."/>
        </authorList>
    </citation>
    <scope>NUCLEOTIDE SEQUENCE [LARGE SCALE GENOMIC DNA]</scope>
    <source>
        <strain evidence="2">DSM 3072</strain>
    </source>
</reference>
<dbReference type="EMBL" id="FUXX01000035">
    <property type="protein sequence ID" value="SKA66333.1"/>
    <property type="molecule type" value="Genomic_DNA"/>
</dbReference>
<dbReference type="PANTHER" id="PTHR43611">
    <property type="entry name" value="ALPHA-D-GLUCOSE 1-PHOSPHATE PHOSPHATASE"/>
    <property type="match status" value="1"/>
</dbReference>
<dbReference type="Gene3D" id="3.40.50.1000">
    <property type="entry name" value="HAD superfamily/HAD-like"/>
    <property type="match status" value="1"/>
</dbReference>
<dbReference type="SUPFAM" id="SSF56784">
    <property type="entry name" value="HAD-like"/>
    <property type="match status" value="1"/>
</dbReference>
<dbReference type="InterPro" id="IPR023198">
    <property type="entry name" value="PGP-like_dom2"/>
</dbReference>
<dbReference type="SFLD" id="SFLDG01129">
    <property type="entry name" value="C1.5:_HAD__Beta-PGM__Phosphata"/>
    <property type="match status" value="1"/>
</dbReference>
<keyword evidence="2" id="KW-1185">Reference proteome</keyword>
<dbReference type="Pfam" id="PF00702">
    <property type="entry name" value="Hydrolase"/>
    <property type="match status" value="1"/>
</dbReference>
<accession>A0A1T4VMZ0</accession>
<protein>
    <submittedName>
        <fullName evidence="1">2-haloacid dehalogenase</fullName>
    </submittedName>
</protein>
<dbReference type="RefSeq" id="WP_078929176.1">
    <property type="nucleotide sequence ID" value="NZ_FUXX01000035.1"/>
</dbReference>
<dbReference type="STRING" id="83771.SAMN02910357_02058"/>
<proteinExistence type="predicted"/>
<name>A0A1T4VMZ0_9GAMM</name>